<sequence length="253" mass="29010">MRSLDVPALARNTTGVLSYNDPVHAQYAQLRNSAKNCAHRFPSAGGLSSTTACANAFPSYLLTHSHPAQGPTPHTDELRTAVAQLNQIHYSQSNIGDRFTNGRLLENDIREFRQIGNFAQRRAAILARYPPRSVWEDQWVMLDHRRLYVMNRMLPPETEIPCVVPEPRGDDVLTDDVGQELCRKATTPNGGVYIYRRGHHDEAEYHIFIKSLRLGESQRQVECVDTKSIAHRVETELLEWRKEWRAQVEKLRR</sequence>
<evidence type="ECO:0000313" key="1">
    <source>
        <dbReference type="EMBL" id="OSX61297.1"/>
    </source>
</evidence>
<evidence type="ECO:0000313" key="2">
    <source>
        <dbReference type="Proteomes" id="UP000194127"/>
    </source>
</evidence>
<reference evidence="1 2" key="1">
    <citation type="submission" date="2017-04" db="EMBL/GenBank/DDBJ databases">
        <title>Genome Sequence of the Model Brown-Rot Fungus Postia placenta SB12.</title>
        <authorList>
            <consortium name="DOE Joint Genome Institute"/>
            <person name="Gaskell J."/>
            <person name="Kersten P."/>
            <person name="Larrondo L.F."/>
            <person name="Canessa P."/>
            <person name="Martinez D."/>
            <person name="Hibbett D."/>
            <person name="Schmoll M."/>
            <person name="Kubicek C.P."/>
            <person name="Martinez A.T."/>
            <person name="Yadav J."/>
            <person name="Master E."/>
            <person name="Magnuson J.K."/>
            <person name="James T."/>
            <person name="Yaver D."/>
            <person name="Berka R."/>
            <person name="Labutti K."/>
            <person name="Lipzen A."/>
            <person name="Aerts A."/>
            <person name="Barry K."/>
            <person name="Henrissat B."/>
            <person name="Blanchette R."/>
            <person name="Grigoriev I."/>
            <person name="Cullen D."/>
        </authorList>
    </citation>
    <scope>NUCLEOTIDE SEQUENCE [LARGE SCALE GENOMIC DNA]</scope>
    <source>
        <strain evidence="1 2">MAD-698-R-SB12</strain>
    </source>
</reference>
<dbReference type="Proteomes" id="UP000194127">
    <property type="component" value="Unassembled WGS sequence"/>
</dbReference>
<dbReference type="GeneID" id="36321997"/>
<name>A0A1X6MY71_9APHY</name>
<dbReference type="RefSeq" id="XP_024338091.1">
    <property type="nucleotide sequence ID" value="XM_024477047.1"/>
</dbReference>
<gene>
    <name evidence="1" type="ORF">POSPLADRAFT_1034747</name>
</gene>
<organism evidence="1 2">
    <name type="scientific">Postia placenta MAD-698-R-SB12</name>
    <dbReference type="NCBI Taxonomy" id="670580"/>
    <lineage>
        <taxon>Eukaryota</taxon>
        <taxon>Fungi</taxon>
        <taxon>Dikarya</taxon>
        <taxon>Basidiomycota</taxon>
        <taxon>Agaricomycotina</taxon>
        <taxon>Agaricomycetes</taxon>
        <taxon>Polyporales</taxon>
        <taxon>Adustoporiaceae</taxon>
        <taxon>Rhodonia</taxon>
    </lineage>
</organism>
<protein>
    <submittedName>
        <fullName evidence="1">Uncharacterized protein</fullName>
    </submittedName>
</protein>
<accession>A0A1X6MY71</accession>
<proteinExistence type="predicted"/>
<dbReference type="EMBL" id="KZ110599">
    <property type="protein sequence ID" value="OSX61297.1"/>
    <property type="molecule type" value="Genomic_DNA"/>
</dbReference>
<keyword evidence="2" id="KW-1185">Reference proteome</keyword>
<dbReference type="AlphaFoldDB" id="A0A1X6MY71"/>